<name>A0A5N1IUX5_9BACT</name>
<evidence type="ECO:0000313" key="6">
    <source>
        <dbReference type="EMBL" id="KAA9333820.1"/>
    </source>
</evidence>
<protein>
    <submittedName>
        <fullName evidence="6">MBL fold metallo-hydrolase</fullName>
    </submittedName>
</protein>
<gene>
    <name evidence="6" type="ORF">F0P94_11310</name>
</gene>
<evidence type="ECO:0000313" key="7">
    <source>
        <dbReference type="Proteomes" id="UP000326570"/>
    </source>
</evidence>
<dbReference type="SUPFAM" id="SSF56281">
    <property type="entry name" value="Metallo-hydrolase/oxidoreductase"/>
    <property type="match status" value="1"/>
</dbReference>
<dbReference type="GO" id="GO:0016787">
    <property type="term" value="F:hydrolase activity"/>
    <property type="evidence" value="ECO:0007669"/>
    <property type="project" value="UniProtKB-KW"/>
</dbReference>
<keyword evidence="3 6" id="KW-0378">Hydrolase</keyword>
<organism evidence="6 7">
    <name type="scientific">Adhaeribacter soli</name>
    <dbReference type="NCBI Taxonomy" id="2607655"/>
    <lineage>
        <taxon>Bacteria</taxon>
        <taxon>Pseudomonadati</taxon>
        <taxon>Bacteroidota</taxon>
        <taxon>Cytophagia</taxon>
        <taxon>Cytophagales</taxon>
        <taxon>Hymenobacteraceae</taxon>
        <taxon>Adhaeribacter</taxon>
    </lineage>
</organism>
<feature type="domain" description="Metallo-beta-lactamase" evidence="5">
    <location>
        <begin position="12"/>
        <end position="194"/>
    </location>
</feature>
<comment type="caution">
    <text evidence="6">The sequence shown here is derived from an EMBL/GenBank/DDBJ whole genome shotgun (WGS) entry which is preliminary data.</text>
</comment>
<dbReference type="PANTHER" id="PTHR46233:SF3">
    <property type="entry name" value="HYDROXYACYLGLUTATHIONE HYDROLASE GLOC"/>
    <property type="match status" value="1"/>
</dbReference>
<dbReference type="EMBL" id="VTWT01000005">
    <property type="protein sequence ID" value="KAA9333820.1"/>
    <property type="molecule type" value="Genomic_DNA"/>
</dbReference>
<dbReference type="InterPro" id="IPR001279">
    <property type="entry name" value="Metallo-B-lactamas"/>
</dbReference>
<evidence type="ECO:0000256" key="2">
    <source>
        <dbReference type="ARBA" id="ARBA00022723"/>
    </source>
</evidence>
<dbReference type="InterPro" id="IPR036866">
    <property type="entry name" value="RibonucZ/Hydroxyglut_hydro"/>
</dbReference>
<dbReference type="Proteomes" id="UP000326570">
    <property type="component" value="Unassembled WGS sequence"/>
</dbReference>
<keyword evidence="4" id="KW-0862">Zinc</keyword>
<dbReference type="InterPro" id="IPR051453">
    <property type="entry name" value="MBL_Glyoxalase_II"/>
</dbReference>
<evidence type="ECO:0000259" key="5">
    <source>
        <dbReference type="SMART" id="SM00849"/>
    </source>
</evidence>
<dbReference type="GO" id="GO:0046872">
    <property type="term" value="F:metal ion binding"/>
    <property type="evidence" value="ECO:0007669"/>
    <property type="project" value="UniProtKB-KW"/>
</dbReference>
<dbReference type="RefSeq" id="WP_150903986.1">
    <property type="nucleotide sequence ID" value="NZ_VTWT01000005.1"/>
</dbReference>
<dbReference type="Gene3D" id="3.60.15.10">
    <property type="entry name" value="Ribonuclease Z/Hydroxyacylglutathione hydrolase-like"/>
    <property type="match status" value="1"/>
</dbReference>
<evidence type="ECO:0000256" key="1">
    <source>
        <dbReference type="ARBA" id="ARBA00001947"/>
    </source>
</evidence>
<evidence type="ECO:0000256" key="3">
    <source>
        <dbReference type="ARBA" id="ARBA00022801"/>
    </source>
</evidence>
<dbReference type="SMART" id="SM00849">
    <property type="entry name" value="Lactamase_B"/>
    <property type="match status" value="1"/>
</dbReference>
<evidence type="ECO:0000256" key="4">
    <source>
        <dbReference type="ARBA" id="ARBA00022833"/>
    </source>
</evidence>
<proteinExistence type="predicted"/>
<accession>A0A5N1IUX5</accession>
<comment type="cofactor">
    <cofactor evidence="1">
        <name>Zn(2+)</name>
        <dbReference type="ChEBI" id="CHEBI:29105"/>
    </cofactor>
</comment>
<dbReference type="Pfam" id="PF00753">
    <property type="entry name" value="Lactamase_B"/>
    <property type="match status" value="1"/>
</dbReference>
<dbReference type="AlphaFoldDB" id="A0A5N1IUX5"/>
<dbReference type="PANTHER" id="PTHR46233">
    <property type="entry name" value="HYDROXYACYLGLUTATHIONE HYDROLASE GLOC"/>
    <property type="match status" value="1"/>
</dbReference>
<reference evidence="6 7" key="1">
    <citation type="submission" date="2019-09" db="EMBL/GenBank/DDBJ databases">
        <title>Genome sequence of Adhaeribacter sp. M2.</title>
        <authorList>
            <person name="Srinivasan S."/>
        </authorList>
    </citation>
    <scope>NUCLEOTIDE SEQUENCE [LARGE SCALE GENOMIC DNA]</scope>
    <source>
        <strain evidence="6 7">M2</strain>
    </source>
</reference>
<keyword evidence="7" id="KW-1185">Reference proteome</keyword>
<keyword evidence="2" id="KW-0479">Metal-binding</keyword>
<dbReference type="CDD" id="cd06262">
    <property type="entry name" value="metallo-hydrolase-like_MBL-fold"/>
    <property type="match status" value="1"/>
</dbReference>
<sequence>MTVTCLTFNPFAENTYLLHDETKECVVVDPGCYDAAEKATLQKFISDNGLKVVKLLNTHCHIDHVLGNKFVADTYGVGLEMHEADLPTLRAIPAYAPSYGFVNYEEQLPAAFLIENDTVTFGNTELKVIFAPGHAPGHVVFYDEQGKHLIGGDVLFHQSIGRTDLPGGDFDTLISSIKTKLFVLPEDVTVYPGHGPSTTIGFEKKNNPFLR</sequence>